<keyword evidence="7" id="KW-0479">Metal-binding</keyword>
<proteinExistence type="inferred from homology"/>
<comment type="cofactor">
    <cofactor evidence="1">
        <name>Co(2+)</name>
        <dbReference type="ChEBI" id="CHEBI:48828"/>
    </cofactor>
</comment>
<reference evidence="10 11" key="1">
    <citation type="submission" date="2023-07" db="EMBL/GenBank/DDBJ databases">
        <title>Genomic Encyclopedia of Type Strains, Phase IV (KMG-IV): sequencing the most valuable type-strain genomes for metagenomic binning, comparative biology and taxonomic classification.</title>
        <authorList>
            <person name="Goeker M."/>
        </authorList>
    </citation>
    <scope>NUCLEOTIDE SEQUENCE [LARGE SCALE GENOMIC DNA]</scope>
    <source>
        <strain evidence="10 11">DSM 4006</strain>
    </source>
</reference>
<evidence type="ECO:0000256" key="4">
    <source>
        <dbReference type="ARBA" id="ARBA00008236"/>
    </source>
</evidence>
<accession>A0ABT9XE02</accession>
<evidence type="ECO:0000313" key="10">
    <source>
        <dbReference type="EMBL" id="MDQ0188531.1"/>
    </source>
</evidence>
<evidence type="ECO:0000256" key="6">
    <source>
        <dbReference type="ARBA" id="ARBA00022670"/>
    </source>
</evidence>
<dbReference type="EMBL" id="JAUSTP010000001">
    <property type="protein sequence ID" value="MDQ0188531.1"/>
    <property type="molecule type" value="Genomic_DNA"/>
</dbReference>
<evidence type="ECO:0000256" key="5">
    <source>
        <dbReference type="ARBA" id="ARBA00022438"/>
    </source>
</evidence>
<dbReference type="SUPFAM" id="SSF144052">
    <property type="entry name" value="Thermophilic metalloprotease-like"/>
    <property type="match status" value="1"/>
</dbReference>
<dbReference type="Proteomes" id="UP001232973">
    <property type="component" value="Unassembled WGS sequence"/>
</dbReference>
<dbReference type="GO" id="GO:0004177">
    <property type="term" value="F:aminopeptidase activity"/>
    <property type="evidence" value="ECO:0007669"/>
    <property type="project" value="UniProtKB-KW"/>
</dbReference>
<dbReference type="EC" id="3.4.11.-" evidence="10"/>
<dbReference type="PANTHER" id="PTHR34448:SF3">
    <property type="entry name" value="AMINOPEPTIDASE AMPS"/>
    <property type="match status" value="1"/>
</dbReference>
<keyword evidence="6" id="KW-0645">Protease</keyword>
<dbReference type="RefSeq" id="WP_274455930.1">
    <property type="nucleotide sequence ID" value="NZ_CP067097.1"/>
</dbReference>
<evidence type="ECO:0000256" key="7">
    <source>
        <dbReference type="ARBA" id="ARBA00022723"/>
    </source>
</evidence>
<keyword evidence="5 10" id="KW-0031">Aminopeptidase</keyword>
<sequence length="409" mass="45958">MKSFDAMLASYAEVTVNLGLNIQKGQVLVIDAPILSADFVRIVAEKAYDAGAKHVEVNWHDAFLGKTRLLRSSIEALSEYPSWRVESYMRMAQEGAAFLTVHAPQPKLLQDVPTERITASTRAARQALSEYQKMRQSFRVAWSIVNYPTLEWAEQVYPDAAPKERLERLWTAIFRMTRVDQNDPAATWQNHLHSLNTRIRHLNQVQYRRLRYQAPGTDLVVALPENHVWLGGGTTNEQGIFFVPNIPTEEVFTAPIRTGVNGTVRSTKPLFYNGKLIDDFSLRFENGRIVDYDAAVGYDVLQSIIETDEGSHYLGELALVPQSSPIAQEDTIFYNTGFDENASCHLAIGMAYPANISGGTTMSREALLERGVNTSLVHIDFMIGSSELDIDGETQDGEWVPVFRKGEWV</sequence>
<keyword evidence="8 10" id="KW-0378">Hydrolase</keyword>
<organism evidence="10 11">
    <name type="scientific">Alicyclobacillus cycloheptanicus</name>
    <dbReference type="NCBI Taxonomy" id="1457"/>
    <lineage>
        <taxon>Bacteria</taxon>
        <taxon>Bacillati</taxon>
        <taxon>Bacillota</taxon>
        <taxon>Bacilli</taxon>
        <taxon>Bacillales</taxon>
        <taxon>Alicyclobacillaceae</taxon>
        <taxon>Alicyclobacillus</taxon>
    </lineage>
</organism>
<comment type="caution">
    <text evidence="10">The sequence shown here is derived from an EMBL/GenBank/DDBJ whole genome shotgun (WGS) entry which is preliminary data.</text>
</comment>
<dbReference type="Gene3D" id="3.40.1830.10">
    <property type="entry name" value="Thermophilic metalloprotease (M29)"/>
    <property type="match status" value="1"/>
</dbReference>
<keyword evidence="9" id="KW-0482">Metalloprotease</keyword>
<dbReference type="InterPro" id="IPR035097">
    <property type="entry name" value="M29_N-terminal"/>
</dbReference>
<dbReference type="InterPro" id="IPR052170">
    <property type="entry name" value="M29_Exopeptidase"/>
</dbReference>
<protein>
    <submittedName>
        <fullName evidence="10">Aminopeptidase</fullName>
        <ecNumber evidence="10">3.4.11.-</ecNumber>
    </submittedName>
</protein>
<dbReference type="InterPro" id="IPR000787">
    <property type="entry name" value="Peptidase_M29"/>
</dbReference>
<gene>
    <name evidence="10" type="ORF">J2S03_000335</name>
</gene>
<comment type="similarity">
    <text evidence="4">Belongs to the peptidase M29 family.</text>
</comment>
<evidence type="ECO:0000256" key="1">
    <source>
        <dbReference type="ARBA" id="ARBA00001941"/>
    </source>
</evidence>
<comment type="cofactor">
    <cofactor evidence="2">
        <name>Mg(2+)</name>
        <dbReference type="ChEBI" id="CHEBI:18420"/>
    </cofactor>
</comment>
<keyword evidence="11" id="KW-1185">Reference proteome</keyword>
<dbReference type="PANTHER" id="PTHR34448">
    <property type="entry name" value="AMINOPEPTIDASE"/>
    <property type="match status" value="1"/>
</dbReference>
<evidence type="ECO:0000256" key="2">
    <source>
        <dbReference type="ARBA" id="ARBA00001946"/>
    </source>
</evidence>
<evidence type="ECO:0000256" key="3">
    <source>
        <dbReference type="ARBA" id="ARBA00001947"/>
    </source>
</evidence>
<evidence type="ECO:0000313" key="11">
    <source>
        <dbReference type="Proteomes" id="UP001232973"/>
    </source>
</evidence>
<dbReference type="Pfam" id="PF02073">
    <property type="entry name" value="Peptidase_M29"/>
    <property type="match status" value="1"/>
</dbReference>
<comment type="cofactor">
    <cofactor evidence="3">
        <name>Zn(2+)</name>
        <dbReference type="ChEBI" id="CHEBI:29105"/>
    </cofactor>
</comment>
<dbReference type="PRINTS" id="PR00919">
    <property type="entry name" value="THERMOPTASE"/>
</dbReference>
<name>A0ABT9XE02_9BACL</name>
<evidence type="ECO:0000256" key="8">
    <source>
        <dbReference type="ARBA" id="ARBA00022801"/>
    </source>
</evidence>
<evidence type="ECO:0000256" key="9">
    <source>
        <dbReference type="ARBA" id="ARBA00023049"/>
    </source>
</evidence>